<reference evidence="2 3" key="1">
    <citation type="submission" date="2018-05" db="EMBL/GenBank/DDBJ databases">
        <title>Paenibacillus flagellatus sp. nov., isolated from selenium mineral soil.</title>
        <authorList>
            <person name="Dai X."/>
        </authorList>
    </citation>
    <scope>NUCLEOTIDE SEQUENCE [LARGE SCALE GENOMIC DNA]</scope>
    <source>
        <strain evidence="2 3">DXL2</strain>
    </source>
</reference>
<proteinExistence type="predicted"/>
<feature type="transmembrane region" description="Helical" evidence="1">
    <location>
        <begin position="105"/>
        <end position="126"/>
    </location>
</feature>
<dbReference type="RefSeq" id="WP_110839032.1">
    <property type="nucleotide sequence ID" value="NZ_QJVJ01000002.1"/>
</dbReference>
<keyword evidence="1" id="KW-0812">Transmembrane</keyword>
<organism evidence="2 3">
    <name type="scientific">Paenibacillus flagellatus</name>
    <dbReference type="NCBI Taxonomy" id="2211139"/>
    <lineage>
        <taxon>Bacteria</taxon>
        <taxon>Bacillati</taxon>
        <taxon>Bacillota</taxon>
        <taxon>Bacilli</taxon>
        <taxon>Bacillales</taxon>
        <taxon>Paenibacillaceae</taxon>
        <taxon>Paenibacillus</taxon>
    </lineage>
</organism>
<dbReference type="InterPro" id="IPR009793">
    <property type="entry name" value="DUF1361"/>
</dbReference>
<dbReference type="OrthoDB" id="4540541at2"/>
<keyword evidence="3" id="KW-1185">Reference proteome</keyword>
<sequence length="222" mass="24037">MDLRRLVYALAAASAVCAAMVALRAVRFNETTYGWLIVPNLALAWIPLAASLLARRALTGRRSVGAAAIVWGIVWLAFYPNAPYIATDLIHLSWASEKSTLYYDLSFNMLAATIGWLLGALSLRLLHVEVIARYGTTPGAIVAAVAIGLGAVGVYLGRVLRWNSWDLVLHPLDVLADSAELLRKAEAVEFIAAFGLFQAALYAVFCFVVPYKRSLLPTSGSL</sequence>
<gene>
    <name evidence="2" type="ORF">DLM86_05905</name>
</gene>
<evidence type="ECO:0008006" key="4">
    <source>
        <dbReference type="Google" id="ProtNLM"/>
    </source>
</evidence>
<evidence type="ECO:0000313" key="3">
    <source>
        <dbReference type="Proteomes" id="UP000247476"/>
    </source>
</evidence>
<feature type="transmembrane region" description="Helical" evidence="1">
    <location>
        <begin position="190"/>
        <end position="211"/>
    </location>
</feature>
<feature type="transmembrane region" description="Helical" evidence="1">
    <location>
        <begin position="32"/>
        <end position="54"/>
    </location>
</feature>
<evidence type="ECO:0000256" key="1">
    <source>
        <dbReference type="SAM" id="Phobius"/>
    </source>
</evidence>
<accession>A0A2V5KA89</accession>
<feature type="transmembrane region" description="Helical" evidence="1">
    <location>
        <begin position="138"/>
        <end position="157"/>
    </location>
</feature>
<dbReference type="EMBL" id="QJVJ01000002">
    <property type="protein sequence ID" value="PYI56505.1"/>
    <property type="molecule type" value="Genomic_DNA"/>
</dbReference>
<dbReference type="Pfam" id="PF07099">
    <property type="entry name" value="DUF1361"/>
    <property type="match status" value="1"/>
</dbReference>
<comment type="caution">
    <text evidence="2">The sequence shown here is derived from an EMBL/GenBank/DDBJ whole genome shotgun (WGS) entry which is preliminary data.</text>
</comment>
<feature type="transmembrane region" description="Helical" evidence="1">
    <location>
        <begin position="66"/>
        <end position="85"/>
    </location>
</feature>
<protein>
    <recommendedName>
        <fullName evidence="4">DUF1361 domain-containing protein</fullName>
    </recommendedName>
</protein>
<keyword evidence="1" id="KW-1133">Transmembrane helix</keyword>
<name>A0A2V5KA89_9BACL</name>
<dbReference type="AlphaFoldDB" id="A0A2V5KA89"/>
<dbReference type="Proteomes" id="UP000247476">
    <property type="component" value="Unassembled WGS sequence"/>
</dbReference>
<evidence type="ECO:0000313" key="2">
    <source>
        <dbReference type="EMBL" id="PYI56505.1"/>
    </source>
</evidence>
<feature type="transmembrane region" description="Helical" evidence="1">
    <location>
        <begin position="7"/>
        <end position="26"/>
    </location>
</feature>
<keyword evidence="1" id="KW-0472">Membrane</keyword>